<name>A0A2S9K708_9BURK</name>
<evidence type="ECO:0000313" key="3">
    <source>
        <dbReference type="Proteomes" id="UP000238589"/>
    </source>
</evidence>
<evidence type="ECO:0000313" key="2">
    <source>
        <dbReference type="EMBL" id="PRD66253.1"/>
    </source>
</evidence>
<dbReference type="PROSITE" id="PS51257">
    <property type="entry name" value="PROKAR_LIPOPROTEIN"/>
    <property type="match status" value="1"/>
</dbReference>
<keyword evidence="3" id="KW-1185">Reference proteome</keyword>
<reference evidence="2 3" key="1">
    <citation type="submission" date="2018-03" db="EMBL/GenBank/DDBJ databases">
        <title>Comparative genomics illustrates the genes involved in a hyperalkaliphilic mechanisms of Serpentinomonas isolated from highly-alkaline calcium-rich serpentinized springs.</title>
        <authorList>
            <person name="Suzuki S."/>
            <person name="Ishii S."/>
            <person name="Walworth N."/>
            <person name="Bird L."/>
            <person name="Kuenen J.G."/>
            <person name="Nealson K.H."/>
        </authorList>
    </citation>
    <scope>NUCLEOTIDE SEQUENCE [LARGE SCALE GENOMIC DNA]</scope>
    <source>
        <strain evidence="2 3">P1</strain>
    </source>
</reference>
<dbReference type="EMBL" id="PVLQ01000015">
    <property type="protein sequence ID" value="PRD66253.1"/>
    <property type="molecule type" value="Genomic_DNA"/>
</dbReference>
<evidence type="ECO:0000256" key="1">
    <source>
        <dbReference type="SAM" id="SignalP"/>
    </source>
</evidence>
<comment type="caution">
    <text evidence="2">The sequence shown here is derived from an EMBL/GenBank/DDBJ whole genome shotgun (WGS) entry which is preliminary data.</text>
</comment>
<dbReference type="Proteomes" id="UP000238589">
    <property type="component" value="Unassembled WGS sequence"/>
</dbReference>
<dbReference type="RefSeq" id="WP_105747558.1">
    <property type="nucleotide sequence ID" value="NZ_PVLQ01000015.1"/>
</dbReference>
<dbReference type="AlphaFoldDB" id="A0A2S9K708"/>
<feature type="signal peptide" evidence="1">
    <location>
        <begin position="1"/>
        <end position="21"/>
    </location>
</feature>
<dbReference type="OrthoDB" id="9944364at2"/>
<keyword evidence="1" id="KW-0732">Signal</keyword>
<gene>
    <name evidence="2" type="ORF">C6P64_05330</name>
</gene>
<organism evidence="2 3">
    <name type="scientific">Malikia granosa</name>
    <dbReference type="NCBI Taxonomy" id="263067"/>
    <lineage>
        <taxon>Bacteria</taxon>
        <taxon>Pseudomonadati</taxon>
        <taxon>Pseudomonadota</taxon>
        <taxon>Betaproteobacteria</taxon>
        <taxon>Burkholderiales</taxon>
        <taxon>Comamonadaceae</taxon>
        <taxon>Malikia</taxon>
    </lineage>
</organism>
<evidence type="ECO:0008006" key="4">
    <source>
        <dbReference type="Google" id="ProtNLM"/>
    </source>
</evidence>
<proteinExistence type="predicted"/>
<protein>
    <recommendedName>
        <fullName evidence="4">Lipoprotein</fullName>
    </recommendedName>
</protein>
<accession>A0A2S9K708</accession>
<feature type="chain" id="PRO_5015733972" description="Lipoprotein" evidence="1">
    <location>
        <begin position="22"/>
        <end position="161"/>
    </location>
</feature>
<sequence>MISFKKQLVLAAATVLLSACGGGGGGSTGTDSKPASNSLNDPQVQASISTAVSNGFNWEVVPAAATVAVQGTAVENLRVNVSRYTEEAQDGQTLTLRGESLGSGMTDAAGKVDLGVLNLPAGSSDMVLVELFDDQRPELGVLASSKVSADKISTLVFQLKV</sequence>